<protein>
    <submittedName>
        <fullName evidence="1">Uncharacterized protein</fullName>
    </submittedName>
</protein>
<evidence type="ECO:0000313" key="2">
    <source>
        <dbReference type="Proteomes" id="UP000821845"/>
    </source>
</evidence>
<reference evidence="1" key="1">
    <citation type="submission" date="2020-05" db="EMBL/GenBank/DDBJ databases">
        <title>Large-scale comparative analyses of tick genomes elucidate their genetic diversity and vector capacities.</title>
        <authorList>
            <person name="Jia N."/>
            <person name="Wang J."/>
            <person name="Shi W."/>
            <person name="Du L."/>
            <person name="Sun Y."/>
            <person name="Zhan W."/>
            <person name="Jiang J."/>
            <person name="Wang Q."/>
            <person name="Zhang B."/>
            <person name="Ji P."/>
            <person name="Sakyi L.B."/>
            <person name="Cui X."/>
            <person name="Yuan T."/>
            <person name="Jiang B."/>
            <person name="Yang W."/>
            <person name="Lam T.T.-Y."/>
            <person name="Chang Q."/>
            <person name="Ding S."/>
            <person name="Wang X."/>
            <person name="Zhu J."/>
            <person name="Ruan X."/>
            <person name="Zhao L."/>
            <person name="Wei J."/>
            <person name="Que T."/>
            <person name="Du C."/>
            <person name="Cheng J."/>
            <person name="Dai P."/>
            <person name="Han X."/>
            <person name="Huang E."/>
            <person name="Gao Y."/>
            <person name="Liu J."/>
            <person name="Shao H."/>
            <person name="Ye R."/>
            <person name="Li L."/>
            <person name="Wei W."/>
            <person name="Wang X."/>
            <person name="Wang C."/>
            <person name="Yang T."/>
            <person name="Huo Q."/>
            <person name="Li W."/>
            <person name="Guo W."/>
            <person name="Chen H."/>
            <person name="Zhou L."/>
            <person name="Ni X."/>
            <person name="Tian J."/>
            <person name="Zhou Y."/>
            <person name="Sheng Y."/>
            <person name="Liu T."/>
            <person name="Pan Y."/>
            <person name="Xia L."/>
            <person name="Li J."/>
            <person name="Zhao F."/>
            <person name="Cao W."/>
        </authorList>
    </citation>
    <scope>NUCLEOTIDE SEQUENCE</scope>
    <source>
        <strain evidence="1">Hyas-2018</strain>
    </source>
</reference>
<accession>A0ACB7TP60</accession>
<proteinExistence type="predicted"/>
<dbReference type="Proteomes" id="UP000821845">
    <property type="component" value="Chromosome 1"/>
</dbReference>
<sequence length="395" mass="43433">MTGSVLCRRRPRVAGTVLYFLAAKATGVETSRLMKEAAAFQAVFAARAHSTGSRSEKVRHTRASSTWPAQTRALTKQVLRAARPLSSGRASSIRPAEQPSRKRARGAEFDLSAGEVAAFNPAHSRLTPLVLLTTLPQSCCCVVLPLKKSAAEYAQSREPQPRGATGHAEPRSDQPWNRTPMPSKKLNRMAVEELLTKYPPLRVGIEDQSGMDYSHLVVHSETADSLQRHYELLKMHGRCSDEAILRPRLLLKVQDRHERLRAMMLVEALVEYPFLSTEVPKIMNSFEGGCTAMEGAIMLEGLPAELAPFSEVVRAAAYSEKPHAESVHCDTRGLDAGVCSKSSQSSDVRDRENRSDSDSEESASGELERRASPDTDIELGGRTSFLMLLWGAIVR</sequence>
<name>A0ACB7TP60_HYAAI</name>
<organism evidence="1 2">
    <name type="scientific">Hyalomma asiaticum</name>
    <name type="common">Tick</name>
    <dbReference type="NCBI Taxonomy" id="266040"/>
    <lineage>
        <taxon>Eukaryota</taxon>
        <taxon>Metazoa</taxon>
        <taxon>Ecdysozoa</taxon>
        <taxon>Arthropoda</taxon>
        <taxon>Chelicerata</taxon>
        <taxon>Arachnida</taxon>
        <taxon>Acari</taxon>
        <taxon>Parasitiformes</taxon>
        <taxon>Ixodida</taxon>
        <taxon>Ixodoidea</taxon>
        <taxon>Ixodidae</taxon>
        <taxon>Hyalomminae</taxon>
        <taxon>Hyalomma</taxon>
    </lineage>
</organism>
<keyword evidence="2" id="KW-1185">Reference proteome</keyword>
<gene>
    <name evidence="1" type="ORF">HPB50_021523</name>
</gene>
<evidence type="ECO:0000313" key="1">
    <source>
        <dbReference type="EMBL" id="KAH6947809.1"/>
    </source>
</evidence>
<comment type="caution">
    <text evidence="1">The sequence shown here is derived from an EMBL/GenBank/DDBJ whole genome shotgun (WGS) entry which is preliminary data.</text>
</comment>
<dbReference type="EMBL" id="CM023481">
    <property type="protein sequence ID" value="KAH6947809.1"/>
    <property type="molecule type" value="Genomic_DNA"/>
</dbReference>